<keyword evidence="4" id="KW-0067">ATP-binding</keyword>
<keyword evidence="6" id="KW-0119">Carbohydrate metabolism</keyword>
<dbReference type="CDD" id="cd07781">
    <property type="entry name" value="ASKHA_NBD_FGGY_L-RBK"/>
    <property type="match status" value="1"/>
</dbReference>
<keyword evidence="3" id="KW-0418">Kinase</keyword>
<evidence type="ECO:0000313" key="10">
    <source>
        <dbReference type="Proteomes" id="UP001500459"/>
    </source>
</evidence>
<dbReference type="InterPro" id="IPR005929">
    <property type="entry name" value="Ribulokinase"/>
</dbReference>
<evidence type="ECO:0000256" key="3">
    <source>
        <dbReference type="ARBA" id="ARBA00022777"/>
    </source>
</evidence>
<keyword evidence="2" id="KW-0547">Nucleotide-binding</keyword>
<evidence type="ECO:0000259" key="7">
    <source>
        <dbReference type="Pfam" id="PF00370"/>
    </source>
</evidence>
<dbReference type="Pfam" id="PF02782">
    <property type="entry name" value="FGGY_C"/>
    <property type="match status" value="1"/>
</dbReference>
<reference evidence="10" key="1">
    <citation type="journal article" date="2019" name="Int. J. Syst. Evol. Microbiol.">
        <title>The Global Catalogue of Microorganisms (GCM) 10K type strain sequencing project: providing services to taxonomists for standard genome sequencing and annotation.</title>
        <authorList>
            <consortium name="The Broad Institute Genomics Platform"/>
            <consortium name="The Broad Institute Genome Sequencing Center for Infectious Disease"/>
            <person name="Wu L."/>
            <person name="Ma J."/>
        </authorList>
    </citation>
    <scope>NUCLEOTIDE SEQUENCE [LARGE SCALE GENOMIC DNA]</scope>
    <source>
        <strain evidence="10">JCM 17106</strain>
    </source>
</reference>
<keyword evidence="1" id="KW-0808">Transferase</keyword>
<dbReference type="InterPro" id="IPR018485">
    <property type="entry name" value="FGGY_C"/>
</dbReference>
<name>A0ABP6URV3_9FLAO</name>
<organism evidence="9 10">
    <name type="scientific">Aquimarina addita</name>
    <dbReference type="NCBI Taxonomy" id="870485"/>
    <lineage>
        <taxon>Bacteria</taxon>
        <taxon>Pseudomonadati</taxon>
        <taxon>Bacteroidota</taxon>
        <taxon>Flavobacteriia</taxon>
        <taxon>Flavobacteriales</taxon>
        <taxon>Flavobacteriaceae</taxon>
        <taxon>Aquimarina</taxon>
    </lineage>
</organism>
<dbReference type="InterPro" id="IPR043129">
    <property type="entry name" value="ATPase_NBD"/>
</dbReference>
<dbReference type="Gene3D" id="1.20.58.2240">
    <property type="match status" value="1"/>
</dbReference>
<dbReference type="Pfam" id="PF00370">
    <property type="entry name" value="FGGY_N"/>
    <property type="match status" value="1"/>
</dbReference>
<proteinExistence type="predicted"/>
<evidence type="ECO:0000256" key="6">
    <source>
        <dbReference type="ARBA" id="ARBA00023277"/>
    </source>
</evidence>
<dbReference type="PANTHER" id="PTHR43435:SF4">
    <property type="entry name" value="FGGY CARBOHYDRATE KINASE DOMAIN-CONTAINING PROTEIN"/>
    <property type="match status" value="1"/>
</dbReference>
<dbReference type="InterPro" id="IPR018484">
    <property type="entry name" value="FGGY_N"/>
</dbReference>
<evidence type="ECO:0000259" key="8">
    <source>
        <dbReference type="Pfam" id="PF02782"/>
    </source>
</evidence>
<keyword evidence="5" id="KW-0054">Arabinose catabolism</keyword>
<dbReference type="InterPro" id="IPR000577">
    <property type="entry name" value="Carb_kinase_FGGY"/>
</dbReference>
<evidence type="ECO:0000256" key="2">
    <source>
        <dbReference type="ARBA" id="ARBA00022741"/>
    </source>
</evidence>
<dbReference type="RefSeq" id="WP_344929083.1">
    <property type="nucleotide sequence ID" value="NZ_BAABCW010000014.1"/>
</dbReference>
<dbReference type="NCBIfam" id="NF003154">
    <property type="entry name" value="PRK04123.1"/>
    <property type="match status" value="1"/>
</dbReference>
<protein>
    <submittedName>
        <fullName evidence="9">Ribulokinase</fullName>
    </submittedName>
</protein>
<dbReference type="Proteomes" id="UP001500459">
    <property type="component" value="Unassembled WGS sequence"/>
</dbReference>
<feature type="domain" description="Carbohydrate kinase FGGY C-terminal" evidence="8">
    <location>
        <begin position="295"/>
        <end position="507"/>
    </location>
</feature>
<evidence type="ECO:0000256" key="5">
    <source>
        <dbReference type="ARBA" id="ARBA00022935"/>
    </source>
</evidence>
<dbReference type="SUPFAM" id="SSF53067">
    <property type="entry name" value="Actin-like ATPase domain"/>
    <property type="match status" value="2"/>
</dbReference>
<keyword evidence="10" id="KW-1185">Reference proteome</keyword>
<comment type="caution">
    <text evidence="9">The sequence shown here is derived from an EMBL/GenBank/DDBJ whole genome shotgun (WGS) entry which is preliminary data.</text>
</comment>
<evidence type="ECO:0000313" key="9">
    <source>
        <dbReference type="EMBL" id="GAA3515261.1"/>
    </source>
</evidence>
<evidence type="ECO:0000256" key="4">
    <source>
        <dbReference type="ARBA" id="ARBA00022840"/>
    </source>
</evidence>
<evidence type="ECO:0000256" key="1">
    <source>
        <dbReference type="ARBA" id="ARBA00022679"/>
    </source>
</evidence>
<gene>
    <name evidence="9" type="ORF">GCM10022393_31560</name>
</gene>
<dbReference type="Gene3D" id="3.30.420.40">
    <property type="match status" value="1"/>
</dbReference>
<feature type="domain" description="Carbohydrate kinase FGGY N-terminal" evidence="7">
    <location>
        <begin position="9"/>
        <end position="285"/>
    </location>
</feature>
<dbReference type="PIRSF" id="PIRSF000538">
    <property type="entry name" value="GlpK"/>
    <property type="match status" value="1"/>
</dbReference>
<dbReference type="PANTHER" id="PTHR43435">
    <property type="entry name" value="RIBULOKINASE"/>
    <property type="match status" value="1"/>
</dbReference>
<accession>A0ABP6URV3</accession>
<sequence>MFIHKNEAYVIGVDYGTASVRAILVNAFNGAVVAESEYEYPRWKKGQYCNPSKNQFRQHPLDYLEGLEYTIRSLVTNTSKEIVQNIKAITIDTTGSTPTPVDETGMPLALRDEFKDNPNAMFFLWKDHTAMKEADEINAHAKKFDINYIQYSGGIYSSEWFWAKLLQALRVDKEIREATASWVEHCDWMPFLLTGGTNYKNIIRSVCAAGHKGLWADEHGGLPPKDFFSSLDPLFNTLEHPLFTEVFTSDTSAGYLCSEWALKLGLNEGVKIGVGALDAHLGAVGGQIEPYYLSKVMGTSTCDMLVIPKSDKEQILIPGISGQIDGSIIPGMIGFEAGQSAFGDVYDWFIRLLTNTTFDFILKADVEEDVKQMLIKNIQMNVLTDLSKAAKCLPFDEDSELAFDWFNGRRTPNANPYLKGAIFNLDLASDAPRIFRSLVESTCFGSRKIIEHFIEKGIPIKGVIALGGVAKKSDFVMQMMADVIGMPIKVNKAEQTCALGSAMFATVVADIYDTIETAVSALGQGLDTIYEPDLSKASLYSRRYKKYQEIGAII</sequence>
<dbReference type="EMBL" id="BAABCW010000014">
    <property type="protein sequence ID" value="GAA3515261.1"/>
    <property type="molecule type" value="Genomic_DNA"/>
</dbReference>